<evidence type="ECO:0000313" key="3">
    <source>
        <dbReference type="Proteomes" id="UP000466681"/>
    </source>
</evidence>
<protein>
    <submittedName>
        <fullName evidence="2">Uncharacterized protein</fullName>
    </submittedName>
</protein>
<name>A0AAD1M5D5_9MYCO</name>
<dbReference type="KEGG" id="mmor:MMOR_21690"/>
<keyword evidence="3" id="KW-1185">Reference proteome</keyword>
<gene>
    <name evidence="2" type="ORF">MMOR_21690</name>
</gene>
<reference evidence="2 3" key="1">
    <citation type="journal article" date="2019" name="Emerg. Microbes Infect.">
        <title>Comprehensive subspecies identification of 175 nontuberculous mycobacteria species based on 7547 genomic profiles.</title>
        <authorList>
            <person name="Matsumoto Y."/>
            <person name="Kinjo T."/>
            <person name="Motooka D."/>
            <person name="Nabeya D."/>
            <person name="Jung N."/>
            <person name="Uechi K."/>
            <person name="Horii T."/>
            <person name="Iida T."/>
            <person name="Fujita J."/>
            <person name="Nakamura S."/>
        </authorList>
    </citation>
    <scope>NUCLEOTIDE SEQUENCE [LARGE SCALE GENOMIC DNA]</scope>
    <source>
        <strain evidence="2 3">JCM 6375</strain>
    </source>
</reference>
<dbReference type="RefSeq" id="WP_083152082.1">
    <property type="nucleotide sequence ID" value="NZ_AP022560.1"/>
</dbReference>
<accession>A0AAD1M5D5</accession>
<dbReference type="EMBL" id="AP022560">
    <property type="protein sequence ID" value="BBX01233.1"/>
    <property type="molecule type" value="Genomic_DNA"/>
</dbReference>
<feature type="compositionally biased region" description="Polar residues" evidence="1">
    <location>
        <begin position="49"/>
        <end position="61"/>
    </location>
</feature>
<dbReference type="AlphaFoldDB" id="A0AAD1M5D5"/>
<organism evidence="2 3">
    <name type="scientific">Mycolicibacterium moriokaense</name>
    <dbReference type="NCBI Taxonomy" id="39691"/>
    <lineage>
        <taxon>Bacteria</taxon>
        <taxon>Bacillati</taxon>
        <taxon>Actinomycetota</taxon>
        <taxon>Actinomycetes</taxon>
        <taxon>Mycobacteriales</taxon>
        <taxon>Mycobacteriaceae</taxon>
        <taxon>Mycolicibacterium</taxon>
    </lineage>
</organism>
<feature type="region of interest" description="Disordered" evidence="1">
    <location>
        <begin position="49"/>
        <end position="88"/>
    </location>
</feature>
<dbReference type="Proteomes" id="UP000466681">
    <property type="component" value="Chromosome"/>
</dbReference>
<evidence type="ECO:0000256" key="1">
    <source>
        <dbReference type="SAM" id="MobiDB-lite"/>
    </source>
</evidence>
<sequence length="88" mass="8782">MGSHKRSKSRGDLRVCLATIGASAVVAMAAIGLIVAQEHDGAAVAKSSSMTVGSTSTQTTPPKAPTVGIAKPLMKGPAPLPSEEEAAK</sequence>
<proteinExistence type="predicted"/>
<evidence type="ECO:0000313" key="2">
    <source>
        <dbReference type="EMBL" id="BBX01233.1"/>
    </source>
</evidence>